<keyword evidence="9" id="KW-1185">Reference proteome</keyword>
<dbReference type="GeneID" id="136807252"/>
<dbReference type="RefSeq" id="XP_066919953.1">
    <property type="nucleotide sequence ID" value="XM_067063852.1"/>
</dbReference>
<dbReference type="OrthoDB" id="655540at2759"/>
<dbReference type="Pfam" id="PF01490">
    <property type="entry name" value="Aa_trans"/>
    <property type="match status" value="1"/>
</dbReference>
<evidence type="ECO:0000256" key="5">
    <source>
        <dbReference type="SAM" id="MobiDB-lite"/>
    </source>
</evidence>
<evidence type="ECO:0000259" key="7">
    <source>
        <dbReference type="Pfam" id="PF01490"/>
    </source>
</evidence>
<name>A0A7M5TT01_9CNID</name>
<evidence type="ECO:0000256" key="4">
    <source>
        <dbReference type="ARBA" id="ARBA00023136"/>
    </source>
</evidence>
<accession>A0A7M5TT01</accession>
<feature type="transmembrane region" description="Helical" evidence="6">
    <location>
        <begin position="198"/>
        <end position="217"/>
    </location>
</feature>
<dbReference type="EnsemblMetazoa" id="CLYHEMT001389.1">
    <property type="protein sequence ID" value="CLYHEMP001389.1"/>
    <property type="gene ID" value="CLYHEMG001389"/>
</dbReference>
<feature type="transmembrane region" description="Helical" evidence="6">
    <location>
        <begin position="385"/>
        <end position="409"/>
    </location>
</feature>
<sequence length="451" mass="49148">MSFTSSENHEKQPLLTSESSQNYHNRHGTNESLEGSHFVEVNPGGLSVIKCAIFIIAQMAGSGILALPDAVSGTGWTGIFLIVALGSLACYCGTMLGKCWVIIRRENNIPGHVRDPYPLIGYYAGGKKGKYVVEFCVMITLLGASVVFLLLSAREVSSILDVSIGSFNTQKTEFRIWLLVIGGILIPCTWFASPKEMWLFAYGASLCTIIACWMIVIRACMQIARDGIAPASARKDPTAEGFFNAFGTIAFAFGGGAIFPTFQADMEKPSKFVYSAILGFAGVLSLYMPVAILPYIGLGSNLDTNILTTMKNLEGDGHTLILAAECLITFHLLFAVIILNNPISQQIEEHIGIEHKFGWRRILCRSGIMVLVMGLAELFPNFGPVLSFIGASTVTMMSFILPAIFYLCLQHSELVSLHQKVFHYEIILISLIFGCAGIYSSVQGFSNPFKA</sequence>
<dbReference type="GO" id="GO:0005774">
    <property type="term" value="C:vacuolar membrane"/>
    <property type="evidence" value="ECO:0007669"/>
    <property type="project" value="TreeGrafter"/>
</dbReference>
<dbReference type="PANTHER" id="PTHR22950:SF703">
    <property type="entry name" value="AMINO ACID TRANSPORTER TRANSMEMBRANE DOMAIN-CONTAINING PROTEIN"/>
    <property type="match status" value="1"/>
</dbReference>
<protein>
    <recommendedName>
        <fullName evidence="7">Amino acid transporter transmembrane domain-containing protein</fullName>
    </recommendedName>
</protein>
<evidence type="ECO:0000313" key="8">
    <source>
        <dbReference type="EnsemblMetazoa" id="CLYHEMP001389.1"/>
    </source>
</evidence>
<feature type="transmembrane region" description="Helical" evidence="6">
    <location>
        <begin position="272"/>
        <end position="297"/>
    </location>
</feature>
<comment type="subcellular location">
    <subcellularLocation>
        <location evidence="1">Membrane</location>
        <topology evidence="1">Multi-pass membrane protein</topology>
    </subcellularLocation>
</comment>
<dbReference type="PANTHER" id="PTHR22950">
    <property type="entry name" value="AMINO ACID TRANSPORTER"/>
    <property type="match status" value="1"/>
</dbReference>
<dbReference type="AlphaFoldDB" id="A0A7M5TT01"/>
<dbReference type="InterPro" id="IPR013057">
    <property type="entry name" value="AA_transpt_TM"/>
</dbReference>
<dbReference type="FunFam" id="1.20.1740.10:FF:000052">
    <property type="entry name" value="Lysine histidine transporter-like 3"/>
    <property type="match status" value="1"/>
</dbReference>
<feature type="transmembrane region" description="Helical" evidence="6">
    <location>
        <begin position="317"/>
        <end position="341"/>
    </location>
</feature>
<evidence type="ECO:0000256" key="3">
    <source>
        <dbReference type="ARBA" id="ARBA00022989"/>
    </source>
</evidence>
<feature type="domain" description="Amino acid transporter transmembrane" evidence="7">
    <location>
        <begin position="46"/>
        <end position="443"/>
    </location>
</feature>
<evidence type="ECO:0000256" key="6">
    <source>
        <dbReference type="SAM" id="Phobius"/>
    </source>
</evidence>
<dbReference type="GO" id="GO:0015179">
    <property type="term" value="F:L-amino acid transmembrane transporter activity"/>
    <property type="evidence" value="ECO:0007669"/>
    <property type="project" value="TreeGrafter"/>
</dbReference>
<keyword evidence="4 6" id="KW-0472">Membrane</keyword>
<organism evidence="8 9">
    <name type="scientific">Clytia hemisphaerica</name>
    <dbReference type="NCBI Taxonomy" id="252671"/>
    <lineage>
        <taxon>Eukaryota</taxon>
        <taxon>Metazoa</taxon>
        <taxon>Cnidaria</taxon>
        <taxon>Hydrozoa</taxon>
        <taxon>Hydroidolina</taxon>
        <taxon>Leptothecata</taxon>
        <taxon>Obeliida</taxon>
        <taxon>Clytiidae</taxon>
        <taxon>Clytia</taxon>
    </lineage>
</organism>
<evidence type="ECO:0000256" key="2">
    <source>
        <dbReference type="ARBA" id="ARBA00022692"/>
    </source>
</evidence>
<feature type="transmembrane region" description="Helical" evidence="6">
    <location>
        <begin position="47"/>
        <end position="67"/>
    </location>
</feature>
<keyword evidence="3 6" id="KW-1133">Transmembrane helix</keyword>
<feature type="region of interest" description="Disordered" evidence="5">
    <location>
        <begin position="1"/>
        <end position="27"/>
    </location>
</feature>
<feature type="compositionally biased region" description="Polar residues" evidence="5">
    <location>
        <begin position="14"/>
        <end position="23"/>
    </location>
</feature>
<feature type="transmembrane region" description="Helical" evidence="6">
    <location>
        <begin position="421"/>
        <end position="442"/>
    </location>
</feature>
<dbReference type="Proteomes" id="UP000594262">
    <property type="component" value="Unplaced"/>
</dbReference>
<dbReference type="Gene3D" id="1.20.1740.10">
    <property type="entry name" value="Amino acid/polyamine transporter I"/>
    <property type="match status" value="1"/>
</dbReference>
<keyword evidence="2 6" id="KW-0812">Transmembrane</keyword>
<proteinExistence type="predicted"/>
<feature type="transmembrane region" description="Helical" evidence="6">
    <location>
        <begin position="79"/>
        <end position="103"/>
    </location>
</feature>
<evidence type="ECO:0000313" key="9">
    <source>
        <dbReference type="Proteomes" id="UP000594262"/>
    </source>
</evidence>
<reference evidence="8" key="1">
    <citation type="submission" date="2021-01" db="UniProtKB">
        <authorList>
            <consortium name="EnsemblMetazoa"/>
        </authorList>
    </citation>
    <scope>IDENTIFICATION</scope>
</reference>
<feature type="transmembrane region" description="Helical" evidence="6">
    <location>
        <begin position="131"/>
        <end position="153"/>
    </location>
</feature>
<feature type="transmembrane region" description="Helical" evidence="6">
    <location>
        <begin position="174"/>
        <end position="192"/>
    </location>
</feature>
<evidence type="ECO:0000256" key="1">
    <source>
        <dbReference type="ARBA" id="ARBA00004141"/>
    </source>
</evidence>